<accession>A0A7J8DIJ9</accession>
<evidence type="ECO:0000313" key="2">
    <source>
        <dbReference type="Proteomes" id="UP000593571"/>
    </source>
</evidence>
<comment type="caution">
    <text evidence="1">The sequence shown here is derived from an EMBL/GenBank/DDBJ whole genome shotgun (WGS) entry which is preliminary data.</text>
</comment>
<sequence>MFFPVSLPPLARHSRKESCFLRHPFQQLSTWNVWSQSSPTLTPDVCPVLTPPPRYSCLASLASALPPTRSGWTPKLSHVCSVTNPLEAQRHHGPFLPASTWFTVVVPPLSSLPSRSSSLRSRGWGWGDADGLCRTATPPRHQLWLSEQCVPPLPLRGHHPPSLSLFQ</sequence>
<reference evidence="1 2" key="1">
    <citation type="journal article" date="2020" name="Nature">
        <title>Six reference-quality genomes reveal evolution of bat adaptations.</title>
        <authorList>
            <person name="Jebb D."/>
            <person name="Huang Z."/>
            <person name="Pippel M."/>
            <person name="Hughes G.M."/>
            <person name="Lavrichenko K."/>
            <person name="Devanna P."/>
            <person name="Winkler S."/>
            <person name="Jermiin L.S."/>
            <person name="Skirmuntt E.C."/>
            <person name="Katzourakis A."/>
            <person name="Burkitt-Gray L."/>
            <person name="Ray D.A."/>
            <person name="Sullivan K.A.M."/>
            <person name="Roscito J.G."/>
            <person name="Kirilenko B.M."/>
            <person name="Davalos L.M."/>
            <person name="Corthals A.P."/>
            <person name="Power M.L."/>
            <person name="Jones G."/>
            <person name="Ransome R.D."/>
            <person name="Dechmann D.K.N."/>
            <person name="Locatelli A.G."/>
            <person name="Puechmaille S.J."/>
            <person name="Fedrigo O."/>
            <person name="Jarvis E.D."/>
            <person name="Hiller M."/>
            <person name="Vernes S.C."/>
            <person name="Myers E.W."/>
            <person name="Teeling E.C."/>
        </authorList>
    </citation>
    <scope>NUCLEOTIDE SEQUENCE [LARGE SCALE GENOMIC DNA]</scope>
    <source>
        <strain evidence="1">MRouAeg1</strain>
        <tissue evidence="1">Muscle</tissue>
    </source>
</reference>
<dbReference type="Proteomes" id="UP000593571">
    <property type="component" value="Unassembled WGS sequence"/>
</dbReference>
<proteinExistence type="predicted"/>
<evidence type="ECO:0000313" key="1">
    <source>
        <dbReference type="EMBL" id="KAF6422885.1"/>
    </source>
</evidence>
<protein>
    <submittedName>
        <fullName evidence="1">Uncharacterized protein</fullName>
    </submittedName>
</protein>
<keyword evidence="2" id="KW-1185">Reference proteome</keyword>
<organism evidence="1 2">
    <name type="scientific">Rousettus aegyptiacus</name>
    <name type="common">Egyptian fruit bat</name>
    <name type="synonym">Pteropus aegyptiacus</name>
    <dbReference type="NCBI Taxonomy" id="9407"/>
    <lineage>
        <taxon>Eukaryota</taxon>
        <taxon>Metazoa</taxon>
        <taxon>Chordata</taxon>
        <taxon>Craniata</taxon>
        <taxon>Vertebrata</taxon>
        <taxon>Euteleostomi</taxon>
        <taxon>Mammalia</taxon>
        <taxon>Eutheria</taxon>
        <taxon>Laurasiatheria</taxon>
        <taxon>Chiroptera</taxon>
        <taxon>Yinpterochiroptera</taxon>
        <taxon>Pteropodoidea</taxon>
        <taxon>Pteropodidae</taxon>
        <taxon>Rousettinae</taxon>
        <taxon>Rousettus</taxon>
    </lineage>
</organism>
<gene>
    <name evidence="1" type="ORF">HJG63_008673</name>
</gene>
<name>A0A7J8DIJ9_ROUAE</name>
<dbReference type="EMBL" id="JACASE010000012">
    <property type="protein sequence ID" value="KAF6422885.1"/>
    <property type="molecule type" value="Genomic_DNA"/>
</dbReference>
<dbReference type="AlphaFoldDB" id="A0A7J8DIJ9"/>